<feature type="compositionally biased region" description="Acidic residues" evidence="1">
    <location>
        <begin position="138"/>
        <end position="153"/>
    </location>
</feature>
<dbReference type="Proteomes" id="UP000504628">
    <property type="component" value="Chromosome 12"/>
</dbReference>
<dbReference type="GeneID" id="114511522"/>
<organism evidence="2 3">
    <name type="scientific">Phyllostomus discolor</name>
    <name type="common">pale spear-nosed bat</name>
    <dbReference type="NCBI Taxonomy" id="89673"/>
    <lineage>
        <taxon>Eukaryota</taxon>
        <taxon>Metazoa</taxon>
        <taxon>Chordata</taxon>
        <taxon>Craniata</taxon>
        <taxon>Vertebrata</taxon>
        <taxon>Euteleostomi</taxon>
        <taxon>Mammalia</taxon>
        <taxon>Eutheria</taxon>
        <taxon>Laurasiatheria</taxon>
        <taxon>Chiroptera</taxon>
        <taxon>Yangochiroptera</taxon>
        <taxon>Phyllostomidae</taxon>
        <taxon>Phyllostominae</taxon>
        <taxon>Phyllostomus</taxon>
    </lineage>
</organism>
<dbReference type="AlphaFoldDB" id="A0A6J2N733"/>
<evidence type="ECO:0000313" key="2">
    <source>
        <dbReference type="Proteomes" id="UP000504628"/>
    </source>
</evidence>
<dbReference type="InParanoid" id="A0A6J2N733"/>
<sequence>MDFGMPCQTFPPPFHCPLVPPPTDSQEAGSFWTLKLPAPGSHSSETMELWRQLRQAGLLPPGLGSPPRALRDVSPSGRADQTLVFPEAHTEGTRESLLWIWEELGNLRRVDVQLLGQLCSLGLEMGVLQEELAAFLEEEDEETLKEEEEDEEPEGKQEEGCLGVPCPVPGHRLPDFEMTI</sequence>
<accession>A0A6J2N733</accession>
<dbReference type="KEGG" id="pdic:114511522"/>
<dbReference type="PANTHER" id="PTHR36879">
    <property type="entry name" value="GLUTAMATE-RICH PROTEIN 4"/>
    <property type="match status" value="1"/>
</dbReference>
<dbReference type="OrthoDB" id="9838132at2759"/>
<dbReference type="CTD" id="100170765"/>
<evidence type="ECO:0000256" key="1">
    <source>
        <dbReference type="SAM" id="MobiDB-lite"/>
    </source>
</evidence>
<gene>
    <name evidence="3" type="primary">ERICH4</name>
</gene>
<dbReference type="Pfam" id="PF15039">
    <property type="entry name" value="DUF4530"/>
    <property type="match status" value="1"/>
</dbReference>
<protein>
    <submittedName>
        <fullName evidence="3">Glutamate-rich protein 4 isoform X1</fullName>
    </submittedName>
</protein>
<evidence type="ECO:0000313" key="3">
    <source>
        <dbReference type="RefSeq" id="XP_028386038.1"/>
    </source>
</evidence>
<keyword evidence="2" id="KW-1185">Reference proteome</keyword>
<dbReference type="RefSeq" id="XP_028386038.1">
    <property type="nucleotide sequence ID" value="XM_028530237.2"/>
</dbReference>
<feature type="region of interest" description="Disordered" evidence="1">
    <location>
        <begin position="138"/>
        <end position="168"/>
    </location>
</feature>
<dbReference type="InterPro" id="IPR029202">
    <property type="entry name" value="DUF4530"/>
</dbReference>
<proteinExistence type="predicted"/>
<dbReference type="PANTHER" id="PTHR36879:SF1">
    <property type="entry name" value="GLUTAMATE-RICH PROTEIN 4"/>
    <property type="match status" value="1"/>
</dbReference>
<name>A0A6J2N733_9CHIR</name>
<reference evidence="3" key="1">
    <citation type="submission" date="2025-08" db="UniProtKB">
        <authorList>
            <consortium name="RefSeq"/>
        </authorList>
    </citation>
    <scope>IDENTIFICATION</scope>
    <source>
        <tissue evidence="3">Muscle</tissue>
    </source>
</reference>